<evidence type="ECO:0000256" key="2">
    <source>
        <dbReference type="ARBA" id="ARBA00022448"/>
    </source>
</evidence>
<reference evidence="7 8" key="1">
    <citation type="submission" date="2017-08" db="EMBL/GenBank/DDBJ databases">
        <title>Acidophilic green algal genome provides insights into adaptation to an acidic environment.</title>
        <authorList>
            <person name="Hirooka S."/>
            <person name="Hirose Y."/>
            <person name="Kanesaki Y."/>
            <person name="Higuchi S."/>
            <person name="Fujiwara T."/>
            <person name="Onuma R."/>
            <person name="Era A."/>
            <person name="Ohbayashi R."/>
            <person name="Uzuka A."/>
            <person name="Nozaki H."/>
            <person name="Yoshikawa H."/>
            <person name="Miyagishima S.Y."/>
        </authorList>
    </citation>
    <scope>NUCLEOTIDE SEQUENCE [LARGE SCALE GENOMIC DNA]</scope>
    <source>
        <strain evidence="7 8">NIES-2499</strain>
    </source>
</reference>
<sequence>MAEESLNASMSAPQGILLGVGFMAIFGWLWNLSLLFCVNDYLYVLDYESGVSSEAGGSVVAQIFYDAFKQREGSGTGGIVFLLIPLIGAFFCGISNLTYVARIMFCYARDGAVPLSHMWTVYNETTQSPLYAVWVTGLLAALIGLPMLGSTVAFNAIISLSTVALNVAYIIPNLARITWGRKRFVPGPFNLGIWAYPINAIGTVWVIFILVVFSLPTVHPVTGENLNYAGIMLLGTAIVSLLWYGTPYIGAYRWFKGPVRTFTPLETLPSLDLSTKSKQMPLMTYSKDLSAGGIGTEEGDTAYKGNKFVSPEIN</sequence>
<dbReference type="Proteomes" id="UP000232323">
    <property type="component" value="Unassembled WGS sequence"/>
</dbReference>
<keyword evidence="4 6" id="KW-1133">Transmembrane helix</keyword>
<comment type="caution">
    <text evidence="7">The sequence shown here is derived from an EMBL/GenBank/DDBJ whole genome shotgun (WGS) entry which is preliminary data.</text>
</comment>
<feature type="transmembrane region" description="Helical" evidence="6">
    <location>
        <begin position="227"/>
        <end position="246"/>
    </location>
</feature>
<feature type="transmembrane region" description="Helical" evidence="6">
    <location>
        <begin position="79"/>
        <end position="108"/>
    </location>
</feature>
<accession>A0A250X1D6</accession>
<keyword evidence="8" id="KW-1185">Reference proteome</keyword>
<evidence type="ECO:0000256" key="5">
    <source>
        <dbReference type="ARBA" id="ARBA00023136"/>
    </source>
</evidence>
<evidence type="ECO:0000313" key="8">
    <source>
        <dbReference type="Proteomes" id="UP000232323"/>
    </source>
</evidence>
<feature type="transmembrane region" description="Helical" evidence="6">
    <location>
        <begin position="154"/>
        <end position="172"/>
    </location>
</feature>
<feature type="transmembrane region" description="Helical" evidence="6">
    <location>
        <begin position="193"/>
        <end position="215"/>
    </location>
</feature>
<name>A0A250X1D6_9CHLO</name>
<dbReference type="GO" id="GO:0016020">
    <property type="term" value="C:membrane"/>
    <property type="evidence" value="ECO:0007669"/>
    <property type="project" value="UniProtKB-SubCell"/>
</dbReference>
<keyword evidence="3 6" id="KW-0812">Transmembrane</keyword>
<gene>
    <name evidence="7" type="ORF">CEUSTIGMA_g3996.t1</name>
</gene>
<feature type="transmembrane region" description="Helical" evidence="6">
    <location>
        <begin position="12"/>
        <end position="30"/>
    </location>
</feature>
<dbReference type="PANTHER" id="PTHR45649:SF26">
    <property type="entry name" value="OS04G0435100 PROTEIN"/>
    <property type="match status" value="1"/>
</dbReference>
<evidence type="ECO:0000256" key="6">
    <source>
        <dbReference type="SAM" id="Phobius"/>
    </source>
</evidence>
<protein>
    <recommendedName>
        <fullName evidence="9">Amino acid permease/ SLC12A domain-containing protein</fullName>
    </recommendedName>
</protein>
<evidence type="ECO:0008006" key="9">
    <source>
        <dbReference type="Google" id="ProtNLM"/>
    </source>
</evidence>
<dbReference type="Gene3D" id="1.20.1740.10">
    <property type="entry name" value="Amino acid/polyamine transporter I"/>
    <property type="match status" value="1"/>
</dbReference>
<dbReference type="PANTHER" id="PTHR45649">
    <property type="entry name" value="AMINO-ACID PERMEASE BAT1"/>
    <property type="match status" value="1"/>
</dbReference>
<evidence type="ECO:0000313" key="7">
    <source>
        <dbReference type="EMBL" id="GAX76550.1"/>
    </source>
</evidence>
<dbReference type="STRING" id="1157962.A0A250X1D6"/>
<evidence type="ECO:0000256" key="1">
    <source>
        <dbReference type="ARBA" id="ARBA00004141"/>
    </source>
</evidence>
<feature type="transmembrane region" description="Helical" evidence="6">
    <location>
        <begin position="129"/>
        <end position="148"/>
    </location>
</feature>
<comment type="subcellular location">
    <subcellularLocation>
        <location evidence="1">Membrane</location>
        <topology evidence="1">Multi-pass membrane protein</topology>
    </subcellularLocation>
</comment>
<keyword evidence="5 6" id="KW-0472">Membrane</keyword>
<organism evidence="7 8">
    <name type="scientific">Chlamydomonas eustigma</name>
    <dbReference type="NCBI Taxonomy" id="1157962"/>
    <lineage>
        <taxon>Eukaryota</taxon>
        <taxon>Viridiplantae</taxon>
        <taxon>Chlorophyta</taxon>
        <taxon>core chlorophytes</taxon>
        <taxon>Chlorophyceae</taxon>
        <taxon>CS clade</taxon>
        <taxon>Chlamydomonadales</taxon>
        <taxon>Chlamydomonadaceae</taxon>
        <taxon>Chlamydomonas</taxon>
    </lineage>
</organism>
<keyword evidence="2" id="KW-0813">Transport</keyword>
<dbReference type="EMBL" id="BEGY01000018">
    <property type="protein sequence ID" value="GAX76550.1"/>
    <property type="molecule type" value="Genomic_DNA"/>
</dbReference>
<evidence type="ECO:0000256" key="3">
    <source>
        <dbReference type="ARBA" id="ARBA00022692"/>
    </source>
</evidence>
<dbReference type="InterPro" id="IPR002293">
    <property type="entry name" value="AA/rel_permease1"/>
</dbReference>
<evidence type="ECO:0000256" key="4">
    <source>
        <dbReference type="ARBA" id="ARBA00022989"/>
    </source>
</evidence>
<dbReference type="Pfam" id="PF13520">
    <property type="entry name" value="AA_permease_2"/>
    <property type="match status" value="1"/>
</dbReference>
<dbReference type="OrthoDB" id="3257095at2759"/>
<proteinExistence type="predicted"/>
<dbReference type="AlphaFoldDB" id="A0A250X1D6"/>
<dbReference type="GO" id="GO:0022857">
    <property type="term" value="F:transmembrane transporter activity"/>
    <property type="evidence" value="ECO:0007669"/>
    <property type="project" value="InterPro"/>
</dbReference>